<protein>
    <recommendedName>
        <fullName evidence="4">Glycosyltransferase RgtA/B/C/D-like domain-containing protein</fullName>
    </recommendedName>
</protein>
<accession>A0ABQ1M6T1</accession>
<evidence type="ECO:0008006" key="4">
    <source>
        <dbReference type="Google" id="ProtNLM"/>
    </source>
</evidence>
<feature type="transmembrane region" description="Helical" evidence="1">
    <location>
        <begin position="347"/>
        <end position="364"/>
    </location>
</feature>
<feature type="transmembrane region" description="Helical" evidence="1">
    <location>
        <begin position="206"/>
        <end position="224"/>
    </location>
</feature>
<gene>
    <name evidence="2" type="ORF">GCM10007207_21900</name>
</gene>
<evidence type="ECO:0000313" key="3">
    <source>
        <dbReference type="Proteomes" id="UP000637769"/>
    </source>
</evidence>
<dbReference type="EMBL" id="BMCH01000005">
    <property type="protein sequence ID" value="GGC35928.1"/>
    <property type="molecule type" value="Genomic_DNA"/>
</dbReference>
<feature type="transmembrane region" description="Helical" evidence="1">
    <location>
        <begin position="84"/>
        <end position="105"/>
    </location>
</feature>
<organism evidence="2 3">
    <name type="scientific">Asaia siamensis</name>
    <dbReference type="NCBI Taxonomy" id="110479"/>
    <lineage>
        <taxon>Bacteria</taxon>
        <taxon>Pseudomonadati</taxon>
        <taxon>Pseudomonadota</taxon>
        <taxon>Alphaproteobacteria</taxon>
        <taxon>Acetobacterales</taxon>
        <taxon>Acetobacteraceae</taxon>
        <taxon>Asaia</taxon>
    </lineage>
</organism>
<feature type="transmembrane region" description="Helical" evidence="1">
    <location>
        <begin position="291"/>
        <end position="311"/>
    </location>
</feature>
<reference evidence="3" key="1">
    <citation type="journal article" date="2019" name="Int. J. Syst. Evol. Microbiol.">
        <title>The Global Catalogue of Microorganisms (GCM) 10K type strain sequencing project: providing services to taxonomists for standard genome sequencing and annotation.</title>
        <authorList>
            <consortium name="The Broad Institute Genomics Platform"/>
            <consortium name="The Broad Institute Genome Sequencing Center for Infectious Disease"/>
            <person name="Wu L."/>
            <person name="Ma J."/>
        </authorList>
    </citation>
    <scope>NUCLEOTIDE SEQUENCE [LARGE SCALE GENOMIC DNA]</scope>
    <source>
        <strain evidence="3">CCM 7132</strain>
    </source>
</reference>
<keyword evidence="3" id="KW-1185">Reference proteome</keyword>
<keyword evidence="1" id="KW-0472">Membrane</keyword>
<evidence type="ECO:0000313" key="2">
    <source>
        <dbReference type="EMBL" id="GGC35928.1"/>
    </source>
</evidence>
<dbReference type="Proteomes" id="UP000637769">
    <property type="component" value="Unassembled WGS sequence"/>
</dbReference>
<feature type="transmembrane region" description="Helical" evidence="1">
    <location>
        <begin position="267"/>
        <end position="285"/>
    </location>
</feature>
<dbReference type="InterPro" id="IPR025686">
    <property type="entry name" value="Glucos_trans_II"/>
</dbReference>
<sequence length="468" mass="53663">MKFFTEEKKSGIAENVLLSLFIMLGLSLVFLSRYGFSDDFSVIYYHYTSPGWGIQWEAMSGRPVYGALRQMMTYTIGSVSGFSWFRLLSVIFIALYAVLFCSYLRRNNLFNSLYERMTIAVGIAFLPAMQIYAAWAMTYPFALSLCLAFLSFLAVSTNRGNRRVNEGLGYVLLTLSFFIYQPSAMIFVFFVFFLAFFDPSRKLSEIIRYGLILGAAMATNFLYVKIYTAYFGSTGRDGLEHHVFHKILWFINNPVAQSIQNYNIHRSTLYGVLSALLILYGIWYTPRKIGFPTKIVLVFAFCLAIYAPNLIVAETSSPYRTLVGLETIFVVLFFNGLFHIFRANYRYVFPFVVFLIVFSADFNIEHYIIAPQQRQMAELAQALKSVPHGQPVDFDIRDVDSAAYSRFRRFEFGGLSIDNSWTPKGMAMTVIRNSHLDDIKLTDGILVSSPDTKGVYYLRMKLIRNLDY</sequence>
<feature type="transmembrane region" description="Helical" evidence="1">
    <location>
        <begin position="12"/>
        <end position="31"/>
    </location>
</feature>
<evidence type="ECO:0000256" key="1">
    <source>
        <dbReference type="SAM" id="Phobius"/>
    </source>
</evidence>
<name>A0ABQ1M6T1_9PROT</name>
<keyword evidence="1" id="KW-1133">Transmembrane helix</keyword>
<dbReference type="Pfam" id="PF14264">
    <property type="entry name" value="Glucos_trans_II"/>
    <property type="match status" value="1"/>
</dbReference>
<proteinExistence type="predicted"/>
<keyword evidence="1" id="KW-0812">Transmembrane</keyword>
<feature type="transmembrane region" description="Helical" evidence="1">
    <location>
        <begin position="323"/>
        <end position="341"/>
    </location>
</feature>
<feature type="transmembrane region" description="Helical" evidence="1">
    <location>
        <begin position="170"/>
        <end position="194"/>
    </location>
</feature>
<feature type="transmembrane region" description="Helical" evidence="1">
    <location>
        <begin position="117"/>
        <end position="135"/>
    </location>
</feature>
<comment type="caution">
    <text evidence="2">The sequence shown here is derived from an EMBL/GenBank/DDBJ whole genome shotgun (WGS) entry which is preliminary data.</text>
</comment>